<reference evidence="1 2" key="1">
    <citation type="submission" date="2019-03" db="EMBL/GenBank/DDBJ databases">
        <title>Genomic Encyclopedia of Archaeal and Bacterial Type Strains, Phase II (KMG-II): from individual species to whole genera.</title>
        <authorList>
            <person name="Goeker M."/>
        </authorList>
    </citation>
    <scope>NUCLEOTIDE SEQUENCE [LARGE SCALE GENOMIC DNA]</scope>
    <source>
        <strain evidence="1 2">DSM 29467</strain>
    </source>
</reference>
<comment type="caution">
    <text evidence="1">The sequence shown here is derived from an EMBL/GenBank/DDBJ whole genome shotgun (WGS) entry which is preliminary data.</text>
</comment>
<gene>
    <name evidence="1" type="ORF">BDE40_2357</name>
</gene>
<organism evidence="1 2">
    <name type="scientific">Litoreibacter halocynthiae</name>
    <dbReference type="NCBI Taxonomy" id="1242689"/>
    <lineage>
        <taxon>Bacteria</taxon>
        <taxon>Pseudomonadati</taxon>
        <taxon>Pseudomonadota</taxon>
        <taxon>Alphaproteobacteria</taxon>
        <taxon>Rhodobacterales</taxon>
        <taxon>Roseobacteraceae</taxon>
        <taxon>Litoreibacter</taxon>
    </lineage>
</organism>
<keyword evidence="2" id="KW-1185">Reference proteome</keyword>
<name>A0A4R7LJD0_9RHOB</name>
<dbReference type="EMBL" id="SOBH01000002">
    <property type="protein sequence ID" value="TDT75624.1"/>
    <property type="molecule type" value="Genomic_DNA"/>
</dbReference>
<sequence length="42" mass="5043">MEGWNLQTCFGSPHCRHENGFAELKRNFYLFEGRRIQPVFLL</sequence>
<protein>
    <submittedName>
        <fullName evidence="1">Uncharacterized protein</fullName>
    </submittedName>
</protein>
<dbReference type="Proteomes" id="UP000294563">
    <property type="component" value="Unassembled WGS sequence"/>
</dbReference>
<accession>A0A4R7LJD0</accession>
<evidence type="ECO:0000313" key="2">
    <source>
        <dbReference type="Proteomes" id="UP000294563"/>
    </source>
</evidence>
<dbReference type="AlphaFoldDB" id="A0A4R7LJD0"/>
<evidence type="ECO:0000313" key="1">
    <source>
        <dbReference type="EMBL" id="TDT75624.1"/>
    </source>
</evidence>
<proteinExistence type="predicted"/>